<accession>A0A9X2VUZ7</accession>
<evidence type="ECO:0000313" key="2">
    <source>
        <dbReference type="Proteomes" id="UP001141259"/>
    </source>
</evidence>
<protein>
    <submittedName>
        <fullName evidence="1">Tetratricopeptide repeat protein</fullName>
    </submittedName>
</protein>
<keyword evidence="2" id="KW-1185">Reference proteome</keyword>
<dbReference type="InterPro" id="IPR019734">
    <property type="entry name" value="TPR_rpt"/>
</dbReference>
<organism evidence="1 2">
    <name type="scientific">Umezawaea endophytica</name>
    <dbReference type="NCBI Taxonomy" id="1654476"/>
    <lineage>
        <taxon>Bacteria</taxon>
        <taxon>Bacillati</taxon>
        <taxon>Actinomycetota</taxon>
        <taxon>Actinomycetes</taxon>
        <taxon>Pseudonocardiales</taxon>
        <taxon>Pseudonocardiaceae</taxon>
        <taxon>Umezawaea</taxon>
    </lineage>
</organism>
<dbReference type="PANTHER" id="PTHR19959">
    <property type="entry name" value="KINESIN LIGHT CHAIN"/>
    <property type="match status" value="1"/>
</dbReference>
<comment type="caution">
    <text evidence="1">The sequence shown here is derived from an EMBL/GenBank/DDBJ whole genome shotgun (WGS) entry which is preliminary data.</text>
</comment>
<dbReference type="Proteomes" id="UP001141259">
    <property type="component" value="Unassembled WGS sequence"/>
</dbReference>
<dbReference type="EMBL" id="JANYMP010000026">
    <property type="protein sequence ID" value="MCS7482832.1"/>
    <property type="molecule type" value="Genomic_DNA"/>
</dbReference>
<dbReference type="RefSeq" id="WP_259628295.1">
    <property type="nucleotide sequence ID" value="NZ_JANYMP010000026.1"/>
</dbReference>
<dbReference type="SMART" id="SM00028">
    <property type="entry name" value="TPR"/>
    <property type="match status" value="6"/>
</dbReference>
<proteinExistence type="predicted"/>
<dbReference type="InterPro" id="IPR011990">
    <property type="entry name" value="TPR-like_helical_dom_sf"/>
</dbReference>
<gene>
    <name evidence="1" type="ORF">NZH93_38800</name>
</gene>
<dbReference type="SUPFAM" id="SSF48452">
    <property type="entry name" value="TPR-like"/>
    <property type="match status" value="1"/>
</dbReference>
<dbReference type="Pfam" id="PF13374">
    <property type="entry name" value="TPR_10"/>
    <property type="match status" value="2"/>
</dbReference>
<dbReference type="AlphaFoldDB" id="A0A9X2VUZ7"/>
<sequence>MRWRNNAPRSAVGGTVHNSANGNLIGPVVQTGAVHGDVHVTSAKRGYALRSFPGPEHSALPEPSRRQPSQLLLARNEVVDFIGRESDLRELDRWRRGAARIDALLLHAPGGFGKTRLAVKFAARSVAAGWTVAFAQHGSDPGFAACDGISPTGAEGLLVVVDYADRWPRSDLLALVEDVRLRHNGARRILLLARSPRRCWDLLQYPLRKLGVSADARRLPELATDLASRREVFTAARNRFAEVFGVDAEGVRPLGSLDHSAYGSVLTIHMAALVAVDASDRRRLPPTDPGALSEYLLHREIDHWAAMRETRAITSGHEELARAAFIATLVGPVSHREGVAVLRGLGVAASDCEAGRILADHSACYPPADDQTVLEPVYPDRLGEDFLAYCLPTGTAGRDGATRMLDPWTVDVAARLIDEGVPHGQLITVLTESGKRWPHVGAHLRDLLLVDPGRAVTAGGAALMAVANAADIRVLAAIEPLLPDHHADLDPAAAALVRRLTDYRLVHTRSPEARARLLIGLGWRLGNAGAFDQALRTTEPAVRIYRELAADHPSAHEPGLALSLHHLGTHLAGIGRKQEALEASQEAVAIRKRLAEADPCAHEADLASSLNNLAADLSEVNLRELALATIEEAVDIHRRLAAHDPTAHEPTLAATLNNLGMHLAGVQRTAKALDVAEEAVRLYRNLAARDPHVFSPDLASALHNLGTHRAELGHLTAALDATEEAVLIRTRLAVSRRVVFEAELAASLHSLATTCAELGFGDRALSHVQNAIDHYERLHFTAPEIYAPKLAACLHNQGAHLSRAGKLDDAAAASRRAVAIRADIAEAALSRYEELLAEAMLRLGVRLPGPSLLDEKPSPAVSSLQRSVNAIVRSMDPGNVQSTRNLEIRLARAARLTAVVTSASPVVEGLLALGQRELARVECGLARTLSALSSRLVDIGKGSEALKTSEQAVSTCRRLVAVDPVLYRPDLISCLVNHGVRLAESGHRDHALKATEYAVSLLGWPSAIDLGSSTAMTACALRAYAWVRLKASLELESASDAMEQAHAIYRRLARDEPSAFGDAALATRRTMTARLGDPDGLQPD</sequence>
<reference evidence="1" key="1">
    <citation type="submission" date="2022-08" db="EMBL/GenBank/DDBJ databases">
        <authorList>
            <person name="Tistechok S."/>
            <person name="Samborskyy M."/>
            <person name="Roman I."/>
        </authorList>
    </citation>
    <scope>NUCLEOTIDE SEQUENCE</scope>
    <source>
        <strain evidence="1">DSM 103496</strain>
    </source>
</reference>
<dbReference type="Gene3D" id="1.25.40.10">
    <property type="entry name" value="Tetratricopeptide repeat domain"/>
    <property type="match status" value="3"/>
</dbReference>
<dbReference type="PANTHER" id="PTHR19959:SF119">
    <property type="entry name" value="FUNGAL LIPASE-LIKE DOMAIN-CONTAINING PROTEIN"/>
    <property type="match status" value="1"/>
</dbReference>
<evidence type="ECO:0000313" key="1">
    <source>
        <dbReference type="EMBL" id="MCS7482832.1"/>
    </source>
</evidence>
<name>A0A9X2VUZ7_9PSEU</name>